<organism evidence="3 4">
    <name type="scientific">Gallaecimonas pentaromativorans</name>
    <dbReference type="NCBI Taxonomy" id="584787"/>
    <lineage>
        <taxon>Bacteria</taxon>
        <taxon>Pseudomonadati</taxon>
        <taxon>Pseudomonadota</taxon>
        <taxon>Gammaproteobacteria</taxon>
        <taxon>Enterobacterales</taxon>
        <taxon>Gallaecimonadaceae</taxon>
        <taxon>Gallaecimonas</taxon>
    </lineage>
</organism>
<evidence type="ECO:0008006" key="5">
    <source>
        <dbReference type="Google" id="ProtNLM"/>
    </source>
</evidence>
<protein>
    <recommendedName>
        <fullName evidence="5">Lipoprotein</fullName>
    </recommendedName>
</protein>
<dbReference type="OrthoDB" id="6310739at2"/>
<keyword evidence="4" id="KW-1185">Reference proteome</keyword>
<evidence type="ECO:0000313" key="3">
    <source>
        <dbReference type="EMBL" id="ROQ28660.1"/>
    </source>
</evidence>
<reference evidence="3 4" key="1">
    <citation type="submission" date="2018-11" db="EMBL/GenBank/DDBJ databases">
        <title>Genomic Encyclopedia of Type Strains, Phase IV (KMG-IV): sequencing the most valuable type-strain genomes for metagenomic binning, comparative biology and taxonomic classification.</title>
        <authorList>
            <person name="Goeker M."/>
        </authorList>
    </citation>
    <scope>NUCLEOTIDE SEQUENCE [LARGE SCALE GENOMIC DNA]</scope>
    <source>
        <strain evidence="3 4">DSM 21945</strain>
    </source>
</reference>
<feature type="signal peptide" evidence="2">
    <location>
        <begin position="1"/>
        <end position="20"/>
    </location>
</feature>
<comment type="caution">
    <text evidence="3">The sequence shown here is derived from an EMBL/GenBank/DDBJ whole genome shotgun (WGS) entry which is preliminary data.</text>
</comment>
<feature type="chain" id="PRO_5018152472" description="Lipoprotein" evidence="2">
    <location>
        <begin position="21"/>
        <end position="96"/>
    </location>
</feature>
<evidence type="ECO:0000256" key="2">
    <source>
        <dbReference type="SAM" id="SignalP"/>
    </source>
</evidence>
<dbReference type="EMBL" id="RJUL01000003">
    <property type="protein sequence ID" value="ROQ28660.1"/>
    <property type="molecule type" value="Genomic_DNA"/>
</dbReference>
<keyword evidence="2" id="KW-0732">Signal</keyword>
<dbReference type="Proteomes" id="UP000268033">
    <property type="component" value="Unassembled WGS sequence"/>
</dbReference>
<name>A0A3N1PP45_9GAMM</name>
<evidence type="ECO:0000313" key="4">
    <source>
        <dbReference type="Proteomes" id="UP000268033"/>
    </source>
</evidence>
<dbReference type="AlphaFoldDB" id="A0A3N1PP45"/>
<proteinExistence type="predicted"/>
<feature type="region of interest" description="Disordered" evidence="1">
    <location>
        <begin position="75"/>
        <end position="96"/>
    </location>
</feature>
<dbReference type="PROSITE" id="PS51257">
    <property type="entry name" value="PROKAR_LIPOPROTEIN"/>
    <property type="match status" value="1"/>
</dbReference>
<accession>A0A3N1PP45</accession>
<feature type="compositionally biased region" description="Basic and acidic residues" evidence="1">
    <location>
        <begin position="75"/>
        <end position="89"/>
    </location>
</feature>
<sequence length="96" mass="10530">MNAVRFLPLLMLALAGCAQQATIDSHANTKAKATNKATAAAKADDNKPHLICQFTKPLGSNITKRVCRTPEEIKAAEEQSQEAMRHMERSSNQTHQ</sequence>
<dbReference type="RefSeq" id="WP_050657232.1">
    <property type="nucleotide sequence ID" value="NZ_JBLXAC010000001.1"/>
</dbReference>
<evidence type="ECO:0000256" key="1">
    <source>
        <dbReference type="SAM" id="MobiDB-lite"/>
    </source>
</evidence>
<gene>
    <name evidence="3" type="ORF">EDC28_103253</name>
</gene>